<dbReference type="GeneID" id="70135708"/>
<dbReference type="GO" id="GO:0045944">
    <property type="term" value="P:positive regulation of transcription by RNA polymerase II"/>
    <property type="evidence" value="ECO:0007669"/>
    <property type="project" value="UniProtKB-ARBA"/>
</dbReference>
<dbReference type="Pfam" id="PF00096">
    <property type="entry name" value="zf-C2H2"/>
    <property type="match status" value="3"/>
</dbReference>
<dbReference type="GO" id="GO:0005634">
    <property type="term" value="C:nucleus"/>
    <property type="evidence" value="ECO:0007669"/>
    <property type="project" value="UniProtKB-ARBA"/>
</dbReference>
<keyword evidence="4" id="KW-0862">Zinc</keyword>
<dbReference type="Proteomes" id="UP000758603">
    <property type="component" value="Unassembled WGS sequence"/>
</dbReference>
<evidence type="ECO:0000256" key="3">
    <source>
        <dbReference type="ARBA" id="ARBA00022771"/>
    </source>
</evidence>
<comment type="caution">
    <text evidence="8">The sequence shown here is derived from an EMBL/GenBank/DDBJ whole genome shotgun (WGS) entry which is preliminary data.</text>
</comment>
<feature type="domain" description="C2H2-type" evidence="7">
    <location>
        <begin position="413"/>
        <end position="441"/>
    </location>
</feature>
<dbReference type="InterPro" id="IPR013087">
    <property type="entry name" value="Znf_C2H2_type"/>
</dbReference>
<feature type="domain" description="C2H2-type" evidence="7">
    <location>
        <begin position="442"/>
        <end position="469"/>
    </location>
</feature>
<keyword evidence="9" id="KW-1185">Reference proteome</keyword>
<dbReference type="Gene3D" id="3.30.160.60">
    <property type="entry name" value="Classic Zinc Finger"/>
    <property type="match status" value="5"/>
</dbReference>
<dbReference type="GO" id="GO:0000981">
    <property type="term" value="F:DNA-binding transcription factor activity, RNA polymerase II-specific"/>
    <property type="evidence" value="ECO:0007669"/>
    <property type="project" value="TreeGrafter"/>
</dbReference>
<dbReference type="SUPFAM" id="SSF57667">
    <property type="entry name" value="beta-beta-alpha zinc fingers"/>
    <property type="match status" value="3"/>
</dbReference>
<dbReference type="PANTHER" id="PTHR19818">
    <property type="entry name" value="ZINC FINGER PROTEIN ZIC AND GLI"/>
    <property type="match status" value="1"/>
</dbReference>
<dbReference type="InterPro" id="IPR050329">
    <property type="entry name" value="GLI_C2H2-zinc-finger"/>
</dbReference>
<gene>
    <name evidence="8" type="ORF">BKA67DRAFT_655755</name>
</gene>
<evidence type="ECO:0000256" key="5">
    <source>
        <dbReference type="PROSITE-ProRule" id="PRU00042"/>
    </source>
</evidence>
<evidence type="ECO:0000256" key="6">
    <source>
        <dbReference type="SAM" id="MobiDB-lite"/>
    </source>
</evidence>
<evidence type="ECO:0000256" key="1">
    <source>
        <dbReference type="ARBA" id="ARBA00022723"/>
    </source>
</evidence>
<dbReference type="SMART" id="SM00355">
    <property type="entry name" value="ZnF_C2H2"/>
    <property type="match status" value="5"/>
</dbReference>
<dbReference type="EMBL" id="JAGPXC010000002">
    <property type="protein sequence ID" value="KAH6657487.1"/>
    <property type="molecule type" value="Genomic_DNA"/>
</dbReference>
<reference evidence="8" key="1">
    <citation type="journal article" date="2021" name="Nat. Commun.">
        <title>Genetic determinants of endophytism in the Arabidopsis root mycobiome.</title>
        <authorList>
            <person name="Mesny F."/>
            <person name="Miyauchi S."/>
            <person name="Thiergart T."/>
            <person name="Pickel B."/>
            <person name="Atanasova L."/>
            <person name="Karlsson M."/>
            <person name="Huettel B."/>
            <person name="Barry K.W."/>
            <person name="Haridas S."/>
            <person name="Chen C."/>
            <person name="Bauer D."/>
            <person name="Andreopoulos W."/>
            <person name="Pangilinan J."/>
            <person name="LaButti K."/>
            <person name="Riley R."/>
            <person name="Lipzen A."/>
            <person name="Clum A."/>
            <person name="Drula E."/>
            <person name="Henrissat B."/>
            <person name="Kohler A."/>
            <person name="Grigoriev I.V."/>
            <person name="Martin F.M."/>
            <person name="Hacquard S."/>
        </authorList>
    </citation>
    <scope>NUCLEOTIDE SEQUENCE</scope>
    <source>
        <strain evidence="8">MPI-SDFR-AT-0073</strain>
    </source>
</reference>
<dbReference type="GO" id="GO:0008270">
    <property type="term" value="F:zinc ion binding"/>
    <property type="evidence" value="ECO:0007669"/>
    <property type="project" value="UniProtKB-KW"/>
</dbReference>
<dbReference type="Pfam" id="PF13894">
    <property type="entry name" value="zf-C2H2_4"/>
    <property type="match status" value="1"/>
</dbReference>
<sequence>MDGPVDHNGHSHLGYDSLTAVNSVDKYLHSGTGSHSHSHDSTCHDAADFGSDFLAAFAFDNTVEPSTLQVSHTSHDDSCVDQCPGSYNAQGLPRGTFPAAPHPRQRFTTSLCSFPYVTEAPFLQPPAQHFHQAHAYFPVDSEFKFPVNHAARYMNHPLNNGQHYSTPLNAPGICTMSQCDVVNDCVSGDCRSVMTCSEGACCTDPSCADASCEDLCDGDVICHGEACADLGDTCDDTLCLTSPPSASAFDSMGWTQDFGGDWNFHQYPGHGPFSHNPACNHTIAEHDVAITLRHLKDPAAPSQQQQQHHAFLGSFDSDQFIHGDTEVASTIETPTLTADHATSPMSHRPSLSSSGSKDASGQHVCRWLVKSKGDIHAHICGETFQCNEDLHTHLGKDHVGQMSSKTKYICLWEGCSRKDDQVFASRNKLRRHISTHTSFKPFKCPHCKESFSAQQALDQHIRIHTGERPYKCDYAGCDKAFKQKSALTMHKRTHTGEKPLTCEICGKSFCESSNLSKHRKIHNADYKFKCTHCPRSFIRVDQLRRHQQKHDREKEKGKGRVLEPSIPEDDLEADCLHIVNEQFLDV</sequence>
<dbReference type="FunFam" id="3.30.160.60:FF:000557">
    <property type="entry name" value="zinc finger and SCAN domain-containing protein 29"/>
    <property type="match status" value="1"/>
</dbReference>
<keyword evidence="3 5" id="KW-0863">Zinc-finger</keyword>
<dbReference type="RefSeq" id="XP_045961721.1">
    <property type="nucleotide sequence ID" value="XM_046106817.1"/>
</dbReference>
<feature type="domain" description="C2H2-type" evidence="7">
    <location>
        <begin position="528"/>
        <end position="555"/>
    </location>
</feature>
<name>A0A9P8USV4_9PEZI</name>
<dbReference type="AlphaFoldDB" id="A0A9P8USV4"/>
<feature type="domain" description="C2H2-type" evidence="7">
    <location>
        <begin position="470"/>
        <end position="499"/>
    </location>
</feature>
<evidence type="ECO:0000256" key="2">
    <source>
        <dbReference type="ARBA" id="ARBA00022737"/>
    </source>
</evidence>
<dbReference type="FunFam" id="3.30.160.60:FF:000125">
    <property type="entry name" value="Putative zinc finger protein 143"/>
    <property type="match status" value="1"/>
</dbReference>
<accession>A0A9P8USV4</accession>
<feature type="region of interest" description="Disordered" evidence="6">
    <location>
        <begin position="338"/>
        <end position="359"/>
    </location>
</feature>
<dbReference type="FunFam" id="3.30.160.60:FF:002343">
    <property type="entry name" value="Zinc finger protein 33A"/>
    <property type="match status" value="1"/>
</dbReference>
<dbReference type="PROSITE" id="PS00028">
    <property type="entry name" value="ZINC_FINGER_C2H2_1"/>
    <property type="match status" value="4"/>
</dbReference>
<evidence type="ECO:0000313" key="8">
    <source>
        <dbReference type="EMBL" id="KAH6657487.1"/>
    </source>
</evidence>
<dbReference type="PROSITE" id="PS50157">
    <property type="entry name" value="ZINC_FINGER_C2H2_2"/>
    <property type="match status" value="5"/>
</dbReference>
<feature type="domain" description="C2H2-type" evidence="7">
    <location>
        <begin position="500"/>
        <end position="527"/>
    </location>
</feature>
<evidence type="ECO:0000313" key="9">
    <source>
        <dbReference type="Proteomes" id="UP000758603"/>
    </source>
</evidence>
<dbReference type="GO" id="GO:0000978">
    <property type="term" value="F:RNA polymerase II cis-regulatory region sequence-specific DNA binding"/>
    <property type="evidence" value="ECO:0007669"/>
    <property type="project" value="UniProtKB-ARBA"/>
</dbReference>
<organism evidence="8 9">
    <name type="scientific">Truncatella angustata</name>
    <dbReference type="NCBI Taxonomy" id="152316"/>
    <lineage>
        <taxon>Eukaryota</taxon>
        <taxon>Fungi</taxon>
        <taxon>Dikarya</taxon>
        <taxon>Ascomycota</taxon>
        <taxon>Pezizomycotina</taxon>
        <taxon>Sordariomycetes</taxon>
        <taxon>Xylariomycetidae</taxon>
        <taxon>Amphisphaeriales</taxon>
        <taxon>Sporocadaceae</taxon>
        <taxon>Truncatella</taxon>
    </lineage>
</organism>
<keyword evidence="1" id="KW-0479">Metal-binding</keyword>
<keyword evidence="2" id="KW-0677">Repeat</keyword>
<feature type="compositionally biased region" description="Low complexity" evidence="6">
    <location>
        <begin position="343"/>
        <end position="359"/>
    </location>
</feature>
<protein>
    <recommendedName>
        <fullName evidence="7">C2H2-type domain-containing protein</fullName>
    </recommendedName>
</protein>
<proteinExistence type="predicted"/>
<evidence type="ECO:0000256" key="4">
    <source>
        <dbReference type="ARBA" id="ARBA00022833"/>
    </source>
</evidence>
<dbReference type="PANTHER" id="PTHR19818:SF139">
    <property type="entry name" value="PAIR-RULE PROTEIN ODD-PAIRED"/>
    <property type="match status" value="1"/>
</dbReference>
<dbReference type="OrthoDB" id="3437960at2759"/>
<dbReference type="InterPro" id="IPR036236">
    <property type="entry name" value="Znf_C2H2_sf"/>
</dbReference>
<evidence type="ECO:0000259" key="7">
    <source>
        <dbReference type="PROSITE" id="PS50157"/>
    </source>
</evidence>